<name>A0A7W7WG68_9ACTN</name>
<proteinExistence type="predicted"/>
<evidence type="ECO:0000313" key="1">
    <source>
        <dbReference type="EMBL" id="MBB4945658.1"/>
    </source>
</evidence>
<reference evidence="1 2" key="1">
    <citation type="submission" date="2020-08" db="EMBL/GenBank/DDBJ databases">
        <title>Sequencing the genomes of 1000 actinobacteria strains.</title>
        <authorList>
            <person name="Klenk H.-P."/>
        </authorList>
    </citation>
    <scope>NUCLEOTIDE SEQUENCE [LARGE SCALE GENOMIC DNA]</scope>
    <source>
        <strain evidence="1 2">DSM 44786</strain>
    </source>
</reference>
<comment type="caution">
    <text evidence="1">The sequence shown here is derived from an EMBL/GenBank/DDBJ whole genome shotgun (WGS) entry which is preliminary data.</text>
</comment>
<dbReference type="RefSeq" id="WP_184912211.1">
    <property type="nucleotide sequence ID" value="NZ_JACHJR010000001.1"/>
</dbReference>
<protein>
    <recommendedName>
        <fullName evidence="3">Muconolactone isomerase domain-containing protein</fullName>
    </recommendedName>
</protein>
<accession>A0A7W7WG68</accession>
<organism evidence="1 2">
    <name type="scientific">Kitasatospora gansuensis</name>
    <dbReference type="NCBI Taxonomy" id="258050"/>
    <lineage>
        <taxon>Bacteria</taxon>
        <taxon>Bacillati</taxon>
        <taxon>Actinomycetota</taxon>
        <taxon>Actinomycetes</taxon>
        <taxon>Kitasatosporales</taxon>
        <taxon>Streptomycetaceae</taxon>
        <taxon>Kitasatospora</taxon>
    </lineage>
</organism>
<evidence type="ECO:0008006" key="3">
    <source>
        <dbReference type="Google" id="ProtNLM"/>
    </source>
</evidence>
<gene>
    <name evidence="1" type="ORF">F4556_001193</name>
</gene>
<keyword evidence="2" id="KW-1185">Reference proteome</keyword>
<dbReference type="EMBL" id="JACHJR010000001">
    <property type="protein sequence ID" value="MBB4945658.1"/>
    <property type="molecule type" value="Genomic_DNA"/>
</dbReference>
<sequence>MRTLIQVEFDTETANRLIADGSMPKALQGIISTLKPEAVYFAPTAGRRCAYLFVDLPAEYSMVPMLEPLWELNAEISITPCMNLDDLTKGLGIISGS</sequence>
<evidence type="ECO:0000313" key="2">
    <source>
        <dbReference type="Proteomes" id="UP000573327"/>
    </source>
</evidence>
<dbReference type="AlphaFoldDB" id="A0A7W7WG68"/>
<dbReference type="Proteomes" id="UP000573327">
    <property type="component" value="Unassembled WGS sequence"/>
</dbReference>